<dbReference type="SUPFAM" id="SSF49723">
    <property type="entry name" value="Lipase/lipooxygenase domain (PLAT/LH2 domain)"/>
    <property type="match status" value="5"/>
</dbReference>
<reference evidence="5" key="2">
    <citation type="submission" date="2025-08" db="UniProtKB">
        <authorList>
            <consortium name="RefSeq"/>
        </authorList>
    </citation>
    <scope>IDENTIFICATION</scope>
    <source>
        <tissue evidence="5">Blood</tissue>
    </source>
</reference>
<evidence type="ECO:0000256" key="2">
    <source>
        <dbReference type="SAM" id="MobiDB-lite"/>
    </source>
</evidence>
<dbReference type="RefSeq" id="XP_053543933.1">
    <property type="nucleotide sequence ID" value="XM_053687958.1"/>
</dbReference>
<proteinExistence type="predicted"/>
<dbReference type="AlphaFoldDB" id="A0A9F7TQE5"/>
<evidence type="ECO:0000313" key="5">
    <source>
        <dbReference type="RefSeq" id="XP_053543933.1"/>
    </source>
</evidence>
<organism evidence="4 5">
    <name type="scientific">Ictalurus punctatus</name>
    <name type="common">Channel catfish</name>
    <name type="synonym">Silurus punctatus</name>
    <dbReference type="NCBI Taxonomy" id="7998"/>
    <lineage>
        <taxon>Eukaryota</taxon>
        <taxon>Metazoa</taxon>
        <taxon>Chordata</taxon>
        <taxon>Craniata</taxon>
        <taxon>Vertebrata</taxon>
        <taxon>Euteleostomi</taxon>
        <taxon>Actinopterygii</taxon>
        <taxon>Neopterygii</taxon>
        <taxon>Teleostei</taxon>
        <taxon>Ostariophysi</taxon>
        <taxon>Siluriformes</taxon>
        <taxon>Ictaluridae</taxon>
        <taxon>Ictalurus</taxon>
    </lineage>
</organism>
<sequence>MPARVKKSPETEERDDRTEEKEPKVKGKSRTSASPDAPDSEKRRKRPKGTADDGEEKSKKVQKKKGGTDEKVKKKKKGEEDVTEDAEAVDGEEDGDEQNNNEPVKKEKQKKEKPPAVEDGEEVKKEKEKKKKKKKKEAESEVAAGAEEGEEDDMEKKSKDGKKKKKSAEEAEEDEEKGGYQFSLTFGAIRFLPVLKHFLMGQRHKVYEVVTVTGDVKAAGTDANVFVTLYGEYGVTPKVLLASKIEHDNTGMSARWYLDRVTLLDMNRPHLRLFFACSRWLARDVGDGLTVRYLLGSLNPMNIPKQNKYIISVFTLDVKGSGTDADVYLTIFGEHGDTGERKLVSEGKDTFERGNEDKFTIENPNLGRLTKITIGHNNKGSSAGWGCDKVVIDDLGNKEVYQFPVDAWFDIAEGDGKIQRDVAVGAMQPMAMVYNVQVMTGDIRGAGTNSKIHLVMHGQKGIKNSGKMFLEGGTFERAQIDIFNVEIMDLISPLSRVTIGHDNAGISCGWYCEKVTVYCPFTGIQQVFPCRRWLDEDDGDGLVERELYEMVSLRKRKLKSEIFVRLPCAFLSPTRPFPFNDLLSPKSCTNIPHCNANVMVPYLSLFFTLGFVCFFPPQTHVTVLFNLGYVLSFYSVFMRIDRKKDPLRTREHQHEYPWSLWIFTSETKGAGTDAQIFIQVYGEKGKSDEMKLESKSDSFEQGQCDKFMILMPEIGKIRKLRIWHEKRHPFSGWHLGRVTLMKTMTREKYNFACNRWLDINEDDQEIIRELPATGVHVPDPLPLVKYRVTICTGNVTGSGTDASVYMSLVGDLGDTGERFMFMSKTNVNKFEKGNADEFMIEAVSLGTLRRLRIGHDGRGGGCGWFLDKVLIREEGQPESTSVEFPCNRRVKHPIT</sequence>
<feature type="compositionally biased region" description="Basic and acidic residues" evidence="2">
    <location>
        <begin position="66"/>
        <end position="80"/>
    </location>
</feature>
<reference evidence="4" key="1">
    <citation type="journal article" date="2016" name="Nat. Commun.">
        <title>The channel catfish genome sequence provides insights into the evolution of scale formation in teleosts.</title>
        <authorList>
            <person name="Liu Z."/>
            <person name="Liu S."/>
            <person name="Yao J."/>
            <person name="Bao L."/>
            <person name="Zhang J."/>
            <person name="Li Y."/>
            <person name="Jiang C."/>
            <person name="Sun L."/>
            <person name="Wang R."/>
            <person name="Zhang Y."/>
            <person name="Zhou T."/>
            <person name="Zeng Q."/>
            <person name="Fu Q."/>
            <person name="Gao S."/>
            <person name="Li N."/>
            <person name="Koren S."/>
            <person name="Jiang Y."/>
            <person name="Zimin A."/>
            <person name="Xu P."/>
            <person name="Phillippy A.M."/>
            <person name="Geng X."/>
            <person name="Song L."/>
            <person name="Sun F."/>
            <person name="Li C."/>
            <person name="Wang X."/>
            <person name="Chen A."/>
            <person name="Jin Y."/>
            <person name="Yuan Z."/>
            <person name="Yang Y."/>
            <person name="Tan S."/>
            <person name="Peatman E."/>
            <person name="Lu J."/>
            <person name="Qin Z."/>
            <person name="Dunham R."/>
            <person name="Li Z."/>
            <person name="Sonstegard T."/>
            <person name="Feng J."/>
            <person name="Danzmann R.G."/>
            <person name="Schroeder S."/>
            <person name="Scheffler B."/>
            <person name="Duke M.V."/>
            <person name="Ballard L."/>
            <person name="Kucuktas H."/>
            <person name="Kaltenboeck L."/>
            <person name="Liu H."/>
            <person name="Armbruster J."/>
            <person name="Xie Y."/>
            <person name="Kirby M.L."/>
            <person name="Tian Y."/>
            <person name="Flanagan M.E."/>
            <person name="Mu W."/>
            <person name="Waldbieser G.C."/>
        </authorList>
    </citation>
    <scope>NUCLEOTIDE SEQUENCE [LARGE SCALE GENOMIC DNA]</scope>
    <source>
        <strain evidence="4">SDA103</strain>
    </source>
</reference>
<keyword evidence="4" id="KW-1185">Reference proteome</keyword>
<evidence type="ECO:0000256" key="1">
    <source>
        <dbReference type="PROSITE-ProRule" id="PRU00152"/>
    </source>
</evidence>
<dbReference type="Gene3D" id="2.40.180.10">
    <property type="entry name" value="Catalase core domain"/>
    <property type="match status" value="4"/>
</dbReference>
<feature type="compositionally biased region" description="Basic and acidic residues" evidence="2">
    <location>
        <begin position="7"/>
        <end position="25"/>
    </location>
</feature>
<comment type="caution">
    <text evidence="1">Lacks conserved residue(s) required for the propagation of feature annotation.</text>
</comment>
<evidence type="ECO:0000259" key="3">
    <source>
        <dbReference type="PROSITE" id="PS50095"/>
    </source>
</evidence>
<dbReference type="OrthoDB" id="5322100at2759"/>
<dbReference type="Proteomes" id="UP000221080">
    <property type="component" value="Chromosome 18"/>
</dbReference>
<dbReference type="InterPro" id="IPR001024">
    <property type="entry name" value="PLAT/LH2_dom"/>
</dbReference>
<dbReference type="InterPro" id="IPR036392">
    <property type="entry name" value="PLAT/LH2_dom_sf"/>
</dbReference>
<feature type="region of interest" description="Disordered" evidence="2">
    <location>
        <begin position="1"/>
        <end position="177"/>
    </location>
</feature>
<protein>
    <submittedName>
        <fullName evidence="5">Lipoxygenase homology domain-containing protein 1</fullName>
    </submittedName>
</protein>
<dbReference type="PANTHER" id="PTHR45901:SF3">
    <property type="entry name" value="LIPOXYGENASE HOMOLOGY DOMAIN-CONTAINING PROTEIN 1"/>
    <property type="match status" value="1"/>
</dbReference>
<feature type="domain" description="PLAT" evidence="3">
    <location>
        <begin position="178"/>
        <end position="295"/>
    </location>
</feature>
<dbReference type="PROSITE" id="PS50095">
    <property type="entry name" value="PLAT"/>
    <property type="match status" value="5"/>
</dbReference>
<dbReference type="SMART" id="SM00308">
    <property type="entry name" value="LH2"/>
    <property type="match status" value="3"/>
</dbReference>
<feature type="compositionally biased region" description="Acidic residues" evidence="2">
    <location>
        <begin position="81"/>
        <end position="99"/>
    </location>
</feature>
<gene>
    <name evidence="5" type="primary">LOC128635356</name>
</gene>
<dbReference type="GeneID" id="128635356"/>
<feature type="domain" description="PLAT" evidence="3">
    <location>
        <begin position="784"/>
        <end position="895"/>
    </location>
</feature>
<feature type="compositionally biased region" description="Basic and acidic residues" evidence="2">
    <location>
        <begin position="103"/>
        <end position="126"/>
    </location>
</feature>
<name>A0A9F7TQE5_ICTPU</name>
<accession>A0A9F7TQE5</accession>
<dbReference type="KEGG" id="ipu:128635356"/>
<dbReference type="InterPro" id="IPR052970">
    <property type="entry name" value="Inner_ear_hair_cell_LOXHD"/>
</dbReference>
<feature type="domain" description="PLAT" evidence="3">
    <location>
        <begin position="432"/>
        <end position="548"/>
    </location>
</feature>
<dbReference type="PANTHER" id="PTHR45901">
    <property type="entry name" value="PROTEIN CBG12474"/>
    <property type="match status" value="1"/>
</dbReference>
<feature type="domain" description="PLAT" evidence="3">
    <location>
        <begin position="656"/>
        <end position="771"/>
    </location>
</feature>
<feature type="domain" description="PLAT" evidence="3">
    <location>
        <begin position="307"/>
        <end position="423"/>
    </location>
</feature>
<dbReference type="Pfam" id="PF01477">
    <property type="entry name" value="PLAT"/>
    <property type="match status" value="4"/>
</dbReference>
<dbReference type="CDD" id="cd01756">
    <property type="entry name" value="PLAT_repeat"/>
    <property type="match status" value="3"/>
</dbReference>
<dbReference type="Gene3D" id="2.60.60.20">
    <property type="entry name" value="PLAT/LH2 domain"/>
    <property type="match status" value="2"/>
</dbReference>
<evidence type="ECO:0000313" key="4">
    <source>
        <dbReference type="Proteomes" id="UP000221080"/>
    </source>
</evidence>